<dbReference type="EMBL" id="BPLR01004413">
    <property type="protein sequence ID" value="GIX94713.1"/>
    <property type="molecule type" value="Genomic_DNA"/>
</dbReference>
<comment type="caution">
    <text evidence="2">The sequence shown here is derived from an EMBL/GenBank/DDBJ whole genome shotgun (WGS) entry which is preliminary data.</text>
</comment>
<sequence>MSEHHRLDEGMSGTVCRRTRTKKAPEDGYSHLIVLGASRLLQEHQFRVRQFRRLHEEGCMPGTRSCICSLPSHKEGCRRVQTTSRIEHSLEKSWFGQGSYRPHTPPCQCLAVWVVHEQF</sequence>
<feature type="region of interest" description="Disordered" evidence="1">
    <location>
        <begin position="1"/>
        <end position="23"/>
    </location>
</feature>
<proteinExistence type="predicted"/>
<evidence type="ECO:0000256" key="1">
    <source>
        <dbReference type="SAM" id="MobiDB-lite"/>
    </source>
</evidence>
<evidence type="ECO:0000313" key="2">
    <source>
        <dbReference type="EMBL" id="GIX94713.1"/>
    </source>
</evidence>
<gene>
    <name evidence="2" type="ORF">CEXT_713711</name>
</gene>
<evidence type="ECO:0000313" key="3">
    <source>
        <dbReference type="Proteomes" id="UP001054945"/>
    </source>
</evidence>
<protein>
    <submittedName>
        <fullName evidence="2">Uncharacterized protein</fullName>
    </submittedName>
</protein>
<accession>A0AAV4PFB9</accession>
<dbReference type="Proteomes" id="UP001054945">
    <property type="component" value="Unassembled WGS sequence"/>
</dbReference>
<dbReference type="AlphaFoldDB" id="A0AAV4PFB9"/>
<name>A0AAV4PFB9_CAEEX</name>
<organism evidence="2 3">
    <name type="scientific">Caerostris extrusa</name>
    <name type="common">Bark spider</name>
    <name type="synonym">Caerostris bankana</name>
    <dbReference type="NCBI Taxonomy" id="172846"/>
    <lineage>
        <taxon>Eukaryota</taxon>
        <taxon>Metazoa</taxon>
        <taxon>Ecdysozoa</taxon>
        <taxon>Arthropoda</taxon>
        <taxon>Chelicerata</taxon>
        <taxon>Arachnida</taxon>
        <taxon>Araneae</taxon>
        <taxon>Araneomorphae</taxon>
        <taxon>Entelegynae</taxon>
        <taxon>Araneoidea</taxon>
        <taxon>Araneidae</taxon>
        <taxon>Caerostris</taxon>
    </lineage>
</organism>
<keyword evidence="3" id="KW-1185">Reference proteome</keyword>
<reference evidence="2 3" key="1">
    <citation type="submission" date="2021-06" db="EMBL/GenBank/DDBJ databases">
        <title>Caerostris extrusa draft genome.</title>
        <authorList>
            <person name="Kono N."/>
            <person name="Arakawa K."/>
        </authorList>
    </citation>
    <scope>NUCLEOTIDE SEQUENCE [LARGE SCALE GENOMIC DNA]</scope>
</reference>